<reference evidence="2" key="2">
    <citation type="submission" date="2016-05" db="EMBL/GenBank/DDBJ databases">
        <title>Comparative analysis highlights variable genome content of wheat rusts and divergence of the mating loci.</title>
        <authorList>
            <person name="Cuomo C.A."/>
            <person name="Bakkeren G."/>
            <person name="Szabo L."/>
            <person name="Khalil H."/>
            <person name="Joly D."/>
            <person name="Goldberg J."/>
            <person name="Young S."/>
            <person name="Zeng Q."/>
            <person name="Fellers J."/>
        </authorList>
    </citation>
    <scope>NUCLEOTIDE SEQUENCE [LARGE SCALE GENOMIC DNA]</scope>
    <source>
        <strain evidence="2">1-1 BBBD Race 1</strain>
    </source>
</reference>
<name>A0A180GWC5_PUCT1</name>
<evidence type="ECO:0000313" key="3">
    <source>
        <dbReference type="EnsemblFungi" id="PTTG_26259-t43_1-p1"/>
    </source>
</evidence>
<evidence type="ECO:0000313" key="4">
    <source>
        <dbReference type="Proteomes" id="UP000005240"/>
    </source>
</evidence>
<proteinExistence type="predicted"/>
<reference evidence="3 4" key="3">
    <citation type="journal article" date="2017" name="G3 (Bethesda)">
        <title>Comparative analysis highlights variable genome content of wheat rusts and divergence of the mating loci.</title>
        <authorList>
            <person name="Cuomo C.A."/>
            <person name="Bakkeren G."/>
            <person name="Khalil H.B."/>
            <person name="Panwar V."/>
            <person name="Joly D."/>
            <person name="Linning R."/>
            <person name="Sakthikumar S."/>
            <person name="Song X."/>
            <person name="Adiconis X."/>
            <person name="Fan L."/>
            <person name="Goldberg J.M."/>
            <person name="Levin J.Z."/>
            <person name="Young S."/>
            <person name="Zeng Q."/>
            <person name="Anikster Y."/>
            <person name="Bruce M."/>
            <person name="Wang M."/>
            <person name="Yin C."/>
            <person name="McCallum B."/>
            <person name="Szabo L.J."/>
            <person name="Hulbert S."/>
            <person name="Chen X."/>
            <person name="Fellers J.P."/>
        </authorList>
    </citation>
    <scope>NUCLEOTIDE SEQUENCE</scope>
    <source>
        <strain evidence="4">Isolate 1-1 / race 1 (BBBD)</strain>
        <strain evidence="3">isolate 1-1 / race 1 (BBBD)</strain>
    </source>
</reference>
<evidence type="ECO:0000256" key="1">
    <source>
        <dbReference type="SAM" id="MobiDB-lite"/>
    </source>
</evidence>
<feature type="region of interest" description="Disordered" evidence="1">
    <location>
        <begin position="131"/>
        <end position="151"/>
    </location>
</feature>
<reference evidence="2" key="1">
    <citation type="submission" date="2009-11" db="EMBL/GenBank/DDBJ databases">
        <authorList>
            <consortium name="The Broad Institute Genome Sequencing Platform"/>
            <person name="Ward D."/>
            <person name="Feldgarden M."/>
            <person name="Earl A."/>
            <person name="Young S.K."/>
            <person name="Zeng Q."/>
            <person name="Koehrsen M."/>
            <person name="Alvarado L."/>
            <person name="Berlin A."/>
            <person name="Bochicchio J."/>
            <person name="Borenstein D."/>
            <person name="Chapman S.B."/>
            <person name="Chen Z."/>
            <person name="Engels R."/>
            <person name="Freedman E."/>
            <person name="Gellesch M."/>
            <person name="Goldberg J."/>
            <person name="Griggs A."/>
            <person name="Gujja S."/>
            <person name="Heilman E."/>
            <person name="Heiman D."/>
            <person name="Hepburn T."/>
            <person name="Howarth C."/>
            <person name="Jen D."/>
            <person name="Larson L."/>
            <person name="Lewis B."/>
            <person name="Mehta T."/>
            <person name="Park D."/>
            <person name="Pearson M."/>
            <person name="Roberts A."/>
            <person name="Saif S."/>
            <person name="Shea T."/>
            <person name="Shenoy N."/>
            <person name="Sisk P."/>
            <person name="Stolte C."/>
            <person name="Sykes S."/>
            <person name="Thomson T."/>
            <person name="Walk T."/>
            <person name="White J."/>
            <person name="Yandava C."/>
            <person name="Izard J."/>
            <person name="Baranova O.V."/>
            <person name="Blanton J.M."/>
            <person name="Tanner A.C."/>
            <person name="Dewhirst F.E."/>
            <person name="Haas B."/>
            <person name="Nusbaum C."/>
            <person name="Birren B."/>
        </authorList>
    </citation>
    <scope>NUCLEOTIDE SEQUENCE [LARGE SCALE GENOMIC DNA]</scope>
    <source>
        <strain evidence="2">1-1 BBBD Race 1</strain>
    </source>
</reference>
<dbReference type="AlphaFoldDB" id="A0A180GWC5"/>
<protein>
    <submittedName>
        <fullName evidence="2 3">Uncharacterized protein</fullName>
    </submittedName>
</protein>
<sequence>MVACDCCTRLGLPCVYSRAGRACNNCQDSKRRCSAFTPKSDSSCKHCDLQSYPPPSGSQSSRAERFPSIILVSSCTKWPSAHGEDLMTPPPVRNELPNTKDYVRKAREWASKNGVNQPLFNKHLKRPQAPLLSSAAGPSTTHLKQPLEDPLEQSPKRLANRLSACPRNPAPIILSPKPTFPQAPGHQDGTKKTVPYPFRFAPNHAACQDNGSPIRPRLLDSYVGLHKPAFSAGQYRSRGALTPCSPTRYRPSRIVGSRLSTSAPSRRDTFPDNPLWEEAIFPATTMLEYVGAFRNMYCDLLHLAAVTPAQRRRRYATFLVGIHQLAKQLELAVIVSANKCTRQA</sequence>
<dbReference type="EnsemblFungi" id="PTTG_26259-t43_1">
    <property type="protein sequence ID" value="PTTG_26259-t43_1-p1"/>
    <property type="gene ID" value="PTTG_26259"/>
</dbReference>
<dbReference type="EMBL" id="ADAS02000017">
    <property type="protein sequence ID" value="OAV96821.1"/>
    <property type="molecule type" value="Genomic_DNA"/>
</dbReference>
<keyword evidence="4" id="KW-1185">Reference proteome</keyword>
<gene>
    <name evidence="2" type="ORF">PTTG_26259</name>
</gene>
<organism evidence="2">
    <name type="scientific">Puccinia triticina (isolate 1-1 / race 1 (BBBD))</name>
    <name type="common">Brown leaf rust fungus</name>
    <dbReference type="NCBI Taxonomy" id="630390"/>
    <lineage>
        <taxon>Eukaryota</taxon>
        <taxon>Fungi</taxon>
        <taxon>Dikarya</taxon>
        <taxon>Basidiomycota</taxon>
        <taxon>Pucciniomycotina</taxon>
        <taxon>Pucciniomycetes</taxon>
        <taxon>Pucciniales</taxon>
        <taxon>Pucciniaceae</taxon>
        <taxon>Puccinia</taxon>
    </lineage>
</organism>
<reference evidence="3" key="4">
    <citation type="submission" date="2025-05" db="UniProtKB">
        <authorList>
            <consortium name="EnsemblFungi"/>
        </authorList>
    </citation>
    <scope>IDENTIFICATION</scope>
    <source>
        <strain evidence="3">isolate 1-1 / race 1 (BBBD)</strain>
    </source>
</reference>
<dbReference type="Proteomes" id="UP000005240">
    <property type="component" value="Unassembled WGS sequence"/>
</dbReference>
<evidence type="ECO:0000313" key="2">
    <source>
        <dbReference type="EMBL" id="OAV96821.1"/>
    </source>
</evidence>
<dbReference type="VEuPathDB" id="FungiDB:PTTG_26259"/>
<accession>A0A180GWC5</accession>